<dbReference type="EMBL" id="CP036279">
    <property type="protein sequence ID" value="QDU61223.1"/>
    <property type="molecule type" value="Genomic_DNA"/>
</dbReference>
<gene>
    <name evidence="1" type="ORF">Pan216_20770</name>
</gene>
<dbReference type="Proteomes" id="UP000317093">
    <property type="component" value="Chromosome"/>
</dbReference>
<organism evidence="1 2">
    <name type="scientific">Kolteria novifilia</name>
    <dbReference type="NCBI Taxonomy" id="2527975"/>
    <lineage>
        <taxon>Bacteria</taxon>
        <taxon>Pseudomonadati</taxon>
        <taxon>Planctomycetota</taxon>
        <taxon>Planctomycetia</taxon>
        <taxon>Kolteriales</taxon>
        <taxon>Kolteriaceae</taxon>
        <taxon>Kolteria</taxon>
    </lineage>
</organism>
<name>A0A518B2K4_9BACT</name>
<protein>
    <submittedName>
        <fullName evidence="1">Uncharacterized protein</fullName>
    </submittedName>
</protein>
<reference evidence="1 2" key="1">
    <citation type="submission" date="2019-02" db="EMBL/GenBank/DDBJ databases">
        <title>Deep-cultivation of Planctomycetes and their phenomic and genomic characterization uncovers novel biology.</title>
        <authorList>
            <person name="Wiegand S."/>
            <person name="Jogler M."/>
            <person name="Boedeker C."/>
            <person name="Pinto D."/>
            <person name="Vollmers J."/>
            <person name="Rivas-Marin E."/>
            <person name="Kohn T."/>
            <person name="Peeters S.H."/>
            <person name="Heuer A."/>
            <person name="Rast P."/>
            <person name="Oberbeckmann S."/>
            <person name="Bunk B."/>
            <person name="Jeske O."/>
            <person name="Meyerdierks A."/>
            <person name="Storesund J.E."/>
            <person name="Kallscheuer N."/>
            <person name="Luecker S."/>
            <person name="Lage O.M."/>
            <person name="Pohl T."/>
            <person name="Merkel B.J."/>
            <person name="Hornburger P."/>
            <person name="Mueller R.-W."/>
            <person name="Bruemmer F."/>
            <person name="Labrenz M."/>
            <person name="Spormann A.M."/>
            <person name="Op den Camp H."/>
            <person name="Overmann J."/>
            <person name="Amann R."/>
            <person name="Jetten M.S.M."/>
            <person name="Mascher T."/>
            <person name="Medema M.H."/>
            <person name="Devos D.P."/>
            <person name="Kaster A.-K."/>
            <person name="Ovreas L."/>
            <person name="Rohde M."/>
            <person name="Galperin M.Y."/>
            <person name="Jogler C."/>
        </authorList>
    </citation>
    <scope>NUCLEOTIDE SEQUENCE [LARGE SCALE GENOMIC DNA]</scope>
    <source>
        <strain evidence="1 2">Pan216</strain>
    </source>
</reference>
<keyword evidence="2" id="KW-1185">Reference proteome</keyword>
<dbReference type="AlphaFoldDB" id="A0A518B2K4"/>
<accession>A0A518B2K4</accession>
<proteinExistence type="predicted"/>
<evidence type="ECO:0000313" key="1">
    <source>
        <dbReference type="EMBL" id="QDU61223.1"/>
    </source>
</evidence>
<dbReference type="KEGG" id="knv:Pan216_20770"/>
<evidence type="ECO:0000313" key="2">
    <source>
        <dbReference type="Proteomes" id="UP000317093"/>
    </source>
</evidence>
<sequence length="104" mass="12021">MTNECPHYRDEQPHARCARDEMTILDQSYCQFCRTTWVDGRPPDKRTDVTSQATNKAIPPRPECYHLGPAAKRCGCGAHWHQCDVINACVRRRHCQTCEQFDEA</sequence>